<reference evidence="2" key="1">
    <citation type="submission" date="2021-02" db="EMBL/GenBank/DDBJ databases">
        <authorList>
            <person name="Han P."/>
        </authorList>
    </citation>
    <scope>NUCLEOTIDE SEQUENCE</scope>
    <source>
        <strain evidence="2">Candidatus Nitrosotenuis uzonensis 5A</strain>
    </source>
</reference>
<dbReference type="PANTHER" id="PTHR34293">
    <property type="entry name" value="HTH-TYPE TRANSCRIPTIONAL REGULATOR TRMBL2"/>
    <property type="match status" value="1"/>
</dbReference>
<dbReference type="PANTHER" id="PTHR34293:SF1">
    <property type="entry name" value="HTH-TYPE TRANSCRIPTIONAL REGULATOR TRMBL2"/>
    <property type="match status" value="1"/>
</dbReference>
<feature type="domain" description="Transcription regulator TrmB N-terminal" evidence="1">
    <location>
        <begin position="71"/>
        <end position="138"/>
    </location>
</feature>
<dbReference type="InterPro" id="IPR036388">
    <property type="entry name" value="WH-like_DNA-bd_sf"/>
</dbReference>
<dbReference type="Gene3D" id="1.10.10.10">
    <property type="entry name" value="Winged helix-like DNA-binding domain superfamily/Winged helix DNA-binding domain"/>
    <property type="match status" value="1"/>
</dbReference>
<dbReference type="InterPro" id="IPR051797">
    <property type="entry name" value="TrmB-like"/>
</dbReference>
<name>A0A812F897_9ARCH</name>
<evidence type="ECO:0000259" key="1">
    <source>
        <dbReference type="Pfam" id="PF01978"/>
    </source>
</evidence>
<dbReference type="SUPFAM" id="SSF46785">
    <property type="entry name" value="Winged helix' DNA-binding domain"/>
    <property type="match status" value="1"/>
</dbReference>
<sequence length="333" mass="37189">MSFLNPSSESFPELITHKISSEVTGKMSVRKKQRTSLIHNKGIDSMDTEDPQSIEFSKIQTPYYEELSSELSSILGLDELETRIYLNLLRTGPITASALSKEMNVDRAKTYRMVDKLSSIGIVSISFSSPKLCVATDPDEILSITLKKKEEEISKIKKDGKNIIEKIKSVSSNESKSTMPTFRIIQGIENITSQIERMLETTTDVVYFVTSLDDISKLYHSEIPEKIRMVEKAGGMVRLIIDEASPKMLPFVKRFSASEVRIGKLPSKGRIVVSRSCPITGKLLMSDSAVKGTLHENVDAECALFTNSEEMTNNIFTLCTFIWKGATPVNIRA</sequence>
<dbReference type="EMBL" id="CAJNAQ010000005">
    <property type="protein sequence ID" value="CAE6498485.1"/>
    <property type="molecule type" value="Genomic_DNA"/>
</dbReference>
<dbReference type="InterPro" id="IPR002831">
    <property type="entry name" value="Tscrpt_reg_TrmB_N"/>
</dbReference>
<dbReference type="Pfam" id="PF01978">
    <property type="entry name" value="TrmB"/>
    <property type="match status" value="1"/>
</dbReference>
<dbReference type="AlphaFoldDB" id="A0A812F897"/>
<evidence type="ECO:0000313" key="3">
    <source>
        <dbReference type="Proteomes" id="UP000655759"/>
    </source>
</evidence>
<protein>
    <recommendedName>
        <fullName evidence="1">Transcription regulator TrmB N-terminal domain-containing protein</fullName>
    </recommendedName>
</protein>
<evidence type="ECO:0000313" key="2">
    <source>
        <dbReference type="EMBL" id="CAE6498485.1"/>
    </source>
</evidence>
<dbReference type="InterPro" id="IPR036390">
    <property type="entry name" value="WH_DNA-bd_sf"/>
</dbReference>
<proteinExistence type="predicted"/>
<dbReference type="Proteomes" id="UP000655759">
    <property type="component" value="Unassembled WGS sequence"/>
</dbReference>
<accession>A0A812F897</accession>
<gene>
    <name evidence="2" type="ORF">NUZ5A_50795</name>
</gene>
<comment type="caution">
    <text evidence="2">The sequence shown here is derived from an EMBL/GenBank/DDBJ whole genome shotgun (WGS) entry which is preliminary data.</text>
</comment>
<organism evidence="2 3">
    <name type="scientific">Candidatus Nitrosotenuis uzonensis</name>
    <dbReference type="NCBI Taxonomy" id="1407055"/>
    <lineage>
        <taxon>Archaea</taxon>
        <taxon>Nitrososphaerota</taxon>
        <taxon>Candidatus Nitrosotenuis</taxon>
    </lineage>
</organism>